<keyword evidence="4 7" id="KW-1133">Transmembrane helix</keyword>
<evidence type="ECO:0000256" key="7">
    <source>
        <dbReference type="SAM" id="Phobius"/>
    </source>
</evidence>
<evidence type="ECO:0000256" key="1">
    <source>
        <dbReference type="ARBA" id="ARBA00004651"/>
    </source>
</evidence>
<dbReference type="Pfam" id="PF13396">
    <property type="entry name" value="PLDc_N"/>
    <property type="match status" value="1"/>
</dbReference>
<accession>A0ABZ1IEW4</accession>
<dbReference type="InterPro" id="IPR027379">
    <property type="entry name" value="CLS_N"/>
</dbReference>
<keyword evidence="5 7" id="KW-0472">Membrane</keyword>
<feature type="transmembrane region" description="Helical" evidence="7">
    <location>
        <begin position="78"/>
        <end position="96"/>
    </location>
</feature>
<evidence type="ECO:0000256" key="5">
    <source>
        <dbReference type="ARBA" id="ARBA00023136"/>
    </source>
</evidence>
<dbReference type="RefSeq" id="WP_326835001.1">
    <property type="nucleotide sequence ID" value="NZ_CP142149.1"/>
</dbReference>
<reference evidence="9 10" key="1">
    <citation type="journal article" date="2015" name="Int. J. Syst. Evol. Microbiol.">
        <title>Amycolatopsis rhabdoformis sp. nov., an actinomycete isolated from a tropical forest soil.</title>
        <authorList>
            <person name="Souza W.R."/>
            <person name="Silva R.E."/>
            <person name="Goodfellow M."/>
            <person name="Busarakam K."/>
            <person name="Figueiro F.S."/>
            <person name="Ferreira D."/>
            <person name="Rodrigues-Filho E."/>
            <person name="Moraes L.A.B."/>
            <person name="Zucchi T.D."/>
        </authorList>
    </citation>
    <scope>NUCLEOTIDE SEQUENCE [LARGE SCALE GENOMIC DNA]</scope>
    <source>
        <strain evidence="9 10">NCIMB 14900</strain>
    </source>
</reference>
<proteinExistence type="predicted"/>
<dbReference type="EMBL" id="CP142149">
    <property type="protein sequence ID" value="WSE32193.1"/>
    <property type="molecule type" value="Genomic_DNA"/>
</dbReference>
<evidence type="ECO:0000256" key="4">
    <source>
        <dbReference type="ARBA" id="ARBA00022989"/>
    </source>
</evidence>
<feature type="transmembrane region" description="Helical" evidence="7">
    <location>
        <begin position="44"/>
        <end position="62"/>
    </location>
</feature>
<evidence type="ECO:0000313" key="9">
    <source>
        <dbReference type="EMBL" id="WSE32193.1"/>
    </source>
</evidence>
<evidence type="ECO:0000256" key="3">
    <source>
        <dbReference type="ARBA" id="ARBA00022692"/>
    </source>
</evidence>
<keyword evidence="2" id="KW-1003">Cell membrane</keyword>
<keyword evidence="10" id="KW-1185">Reference proteome</keyword>
<feature type="region of interest" description="Disordered" evidence="6">
    <location>
        <begin position="1"/>
        <end position="39"/>
    </location>
</feature>
<feature type="domain" description="Cardiolipin synthase N-terminal" evidence="8">
    <location>
        <begin position="56"/>
        <end position="98"/>
    </location>
</feature>
<keyword evidence="3 7" id="KW-0812">Transmembrane</keyword>
<name>A0ABZ1IEW4_9PSEU</name>
<evidence type="ECO:0000313" key="10">
    <source>
        <dbReference type="Proteomes" id="UP001330812"/>
    </source>
</evidence>
<evidence type="ECO:0000256" key="6">
    <source>
        <dbReference type="SAM" id="MobiDB-lite"/>
    </source>
</evidence>
<comment type="subcellular location">
    <subcellularLocation>
        <location evidence="1">Cell membrane</location>
        <topology evidence="1">Multi-pass membrane protein</topology>
    </subcellularLocation>
</comment>
<feature type="compositionally biased region" description="Basic and acidic residues" evidence="6">
    <location>
        <begin position="1"/>
        <end position="15"/>
    </location>
</feature>
<feature type="compositionally biased region" description="Basic and acidic residues" evidence="6">
    <location>
        <begin position="28"/>
        <end position="39"/>
    </location>
</feature>
<protein>
    <submittedName>
        <fullName evidence="9">PLDc N-terminal domain-containing protein</fullName>
    </submittedName>
</protein>
<evidence type="ECO:0000259" key="8">
    <source>
        <dbReference type="Pfam" id="PF13396"/>
    </source>
</evidence>
<gene>
    <name evidence="9" type="ORF">VSH64_08735</name>
</gene>
<dbReference type="Proteomes" id="UP001330812">
    <property type="component" value="Chromosome"/>
</dbReference>
<evidence type="ECO:0000256" key="2">
    <source>
        <dbReference type="ARBA" id="ARBA00022475"/>
    </source>
</evidence>
<sequence length="111" mass="12323">MSDAKSRAAVSEHPDGSSMRLAATSSRADPHRRPWKDLPPGRRAAVLGAAVIQIGLAAAAWWDLARRPAGEVRGPKPLWAWVIAVNFAGPIAYFRWGRDRRDRRRGRCSRV</sequence>
<organism evidence="9 10">
    <name type="scientific">Amycolatopsis rhabdoformis</name>
    <dbReference type="NCBI Taxonomy" id="1448059"/>
    <lineage>
        <taxon>Bacteria</taxon>
        <taxon>Bacillati</taxon>
        <taxon>Actinomycetota</taxon>
        <taxon>Actinomycetes</taxon>
        <taxon>Pseudonocardiales</taxon>
        <taxon>Pseudonocardiaceae</taxon>
        <taxon>Amycolatopsis</taxon>
    </lineage>
</organism>